<proteinExistence type="inferred from homology"/>
<dbReference type="InterPro" id="IPR055361">
    <property type="entry name" value="tRNA_methyltr_TrmB_bact"/>
</dbReference>
<dbReference type="Gene3D" id="3.40.50.150">
    <property type="entry name" value="Vaccinia Virus protein VP39"/>
    <property type="match status" value="1"/>
</dbReference>
<sequence length="220" mass="25518">MRIRRKAWARPELSACPYYISNPEQRRGHWTEVFGEKRPLHLDLGCGKCVFLAEAAHVQRDVNFLGIDISLDILGVARRNIAETFGQEEPDNVALCAYNIERLEQLFAPEEKVERIYINFCNPWPTARHHKRRLTHTRQLLHYKPLLAPGGEIWFKTDNDDLYLATRRYFAEAGFTVFLDTKDLHGEPGVENILTEHEVRFTEQGIATKALRARLPEEHA</sequence>
<dbReference type="HAMAP" id="MF_01057">
    <property type="entry name" value="tRNA_methyltr_TrmB"/>
    <property type="match status" value="1"/>
</dbReference>
<gene>
    <name evidence="7 8" type="primary">trmB</name>
    <name evidence="8" type="ORF">H9710_04820</name>
</gene>
<evidence type="ECO:0000256" key="7">
    <source>
        <dbReference type="HAMAP-Rule" id="MF_01057"/>
    </source>
</evidence>
<dbReference type="PANTHER" id="PTHR23417">
    <property type="entry name" value="3-DEOXY-D-MANNO-OCTULOSONIC-ACID TRANSFERASE/TRNA GUANINE-N 7 - -METHYLTRANSFERASE"/>
    <property type="match status" value="1"/>
</dbReference>
<comment type="pathway">
    <text evidence="7">tRNA modification; N(7)-methylguanine-tRNA biosynthesis.</text>
</comment>
<dbReference type="InterPro" id="IPR003358">
    <property type="entry name" value="tRNA_(Gua-N-7)_MeTrfase_Trmb"/>
</dbReference>
<name>A0A9D2MWI6_9FIRM</name>
<evidence type="ECO:0000256" key="3">
    <source>
        <dbReference type="ARBA" id="ARBA00022603"/>
    </source>
</evidence>
<dbReference type="CDD" id="cd02440">
    <property type="entry name" value="AdoMet_MTases"/>
    <property type="match status" value="1"/>
</dbReference>
<feature type="binding site" evidence="7">
    <location>
        <position position="158"/>
    </location>
    <ligand>
        <name>substrate</name>
    </ligand>
</feature>
<keyword evidence="6 7" id="KW-0819">tRNA processing</keyword>
<keyword evidence="5 7" id="KW-0949">S-adenosyl-L-methionine</keyword>
<evidence type="ECO:0000256" key="4">
    <source>
        <dbReference type="ARBA" id="ARBA00022679"/>
    </source>
</evidence>
<comment type="similarity">
    <text evidence="7">Belongs to the class I-like SAM-binding methyltransferase superfamily. TrmB family.</text>
</comment>
<comment type="caution">
    <text evidence="7">Lacks conserved residue(s) required for the propagation of feature annotation.</text>
</comment>
<dbReference type="NCBIfam" id="TIGR00091">
    <property type="entry name" value="tRNA (guanosine(46)-N7)-methyltransferase TrmB"/>
    <property type="match status" value="1"/>
</dbReference>
<evidence type="ECO:0000313" key="9">
    <source>
        <dbReference type="Proteomes" id="UP000826793"/>
    </source>
</evidence>
<dbReference type="PROSITE" id="PS51625">
    <property type="entry name" value="SAM_MT_TRMB"/>
    <property type="match status" value="1"/>
</dbReference>
<dbReference type="InterPro" id="IPR029063">
    <property type="entry name" value="SAM-dependent_MTases_sf"/>
</dbReference>
<evidence type="ECO:0000256" key="1">
    <source>
        <dbReference type="ARBA" id="ARBA00000142"/>
    </source>
</evidence>
<dbReference type="EMBL" id="DWXG01000038">
    <property type="protein sequence ID" value="HJB97886.1"/>
    <property type="molecule type" value="Genomic_DNA"/>
</dbReference>
<keyword evidence="4 7" id="KW-0808">Transferase</keyword>
<keyword evidence="3 7" id="KW-0489">Methyltransferase</keyword>
<feature type="binding site" evidence="7">
    <location>
        <position position="99"/>
    </location>
    <ligand>
        <name>S-adenosyl-L-methionine</name>
        <dbReference type="ChEBI" id="CHEBI:59789"/>
    </ligand>
</feature>
<dbReference type="NCBIfam" id="NF001080">
    <property type="entry name" value="PRK00121.2-2"/>
    <property type="match status" value="1"/>
</dbReference>
<feature type="binding site" evidence="7">
    <location>
        <position position="68"/>
    </location>
    <ligand>
        <name>S-adenosyl-L-methionine</name>
        <dbReference type="ChEBI" id="CHEBI:59789"/>
    </ligand>
</feature>
<organism evidence="8 9">
    <name type="scientific">Candidatus Acutalibacter pullicola</name>
    <dbReference type="NCBI Taxonomy" id="2838417"/>
    <lineage>
        <taxon>Bacteria</taxon>
        <taxon>Bacillati</taxon>
        <taxon>Bacillota</taxon>
        <taxon>Clostridia</taxon>
        <taxon>Eubacteriales</taxon>
        <taxon>Acutalibacteraceae</taxon>
        <taxon>Acutalibacter</taxon>
    </lineage>
</organism>
<dbReference type="GO" id="GO:0008176">
    <property type="term" value="F:tRNA (guanine(46)-N7)-methyltransferase activity"/>
    <property type="evidence" value="ECO:0007669"/>
    <property type="project" value="UniProtKB-UniRule"/>
</dbReference>
<evidence type="ECO:0000256" key="6">
    <source>
        <dbReference type="ARBA" id="ARBA00022694"/>
    </source>
</evidence>
<dbReference type="Proteomes" id="UP000826793">
    <property type="component" value="Unassembled WGS sequence"/>
</dbReference>
<dbReference type="EC" id="2.1.1.33" evidence="7"/>
<reference evidence="8" key="2">
    <citation type="submission" date="2021-04" db="EMBL/GenBank/DDBJ databases">
        <authorList>
            <person name="Gilroy R."/>
        </authorList>
    </citation>
    <scope>NUCLEOTIDE SEQUENCE</scope>
    <source>
        <strain evidence="8">CHK185-1770</strain>
    </source>
</reference>
<comment type="catalytic activity">
    <reaction evidence="1 7">
        <text>guanosine(46) in tRNA + S-adenosyl-L-methionine = N(7)-methylguanosine(46) in tRNA + S-adenosyl-L-homocysteine</text>
        <dbReference type="Rhea" id="RHEA:42708"/>
        <dbReference type="Rhea" id="RHEA-COMP:10188"/>
        <dbReference type="Rhea" id="RHEA-COMP:10189"/>
        <dbReference type="ChEBI" id="CHEBI:57856"/>
        <dbReference type="ChEBI" id="CHEBI:59789"/>
        <dbReference type="ChEBI" id="CHEBI:74269"/>
        <dbReference type="ChEBI" id="CHEBI:74480"/>
        <dbReference type="EC" id="2.1.1.33"/>
    </reaction>
</comment>
<dbReference type="SUPFAM" id="SSF53335">
    <property type="entry name" value="S-adenosyl-L-methionine-dependent methyltransferases"/>
    <property type="match status" value="1"/>
</dbReference>
<protein>
    <recommendedName>
        <fullName evidence="7">tRNA (guanine-N(7)-)-methyltransferase</fullName>
        <ecNumber evidence="7">2.1.1.33</ecNumber>
    </recommendedName>
    <alternativeName>
        <fullName evidence="7">tRNA (guanine(46)-N(7))-methyltransferase</fullName>
    </alternativeName>
    <alternativeName>
        <fullName evidence="7">tRNA(m7G46)-methyltransferase</fullName>
    </alternativeName>
</protein>
<dbReference type="Pfam" id="PF02390">
    <property type="entry name" value="Methyltransf_4"/>
    <property type="match status" value="1"/>
</dbReference>
<dbReference type="PANTHER" id="PTHR23417:SF14">
    <property type="entry name" value="PENTACOTRIPEPTIDE-REPEAT REGION OF PRORP DOMAIN-CONTAINING PROTEIN"/>
    <property type="match status" value="1"/>
</dbReference>
<feature type="binding site" evidence="7">
    <location>
        <position position="122"/>
    </location>
    <ligand>
        <name>S-adenosyl-L-methionine</name>
        <dbReference type="ChEBI" id="CHEBI:59789"/>
    </ligand>
</feature>
<dbReference type="AlphaFoldDB" id="A0A9D2MWI6"/>
<accession>A0A9D2MWI6</accession>
<comment type="function">
    <text evidence="2 7">Catalyzes the formation of N(7)-methylguanine at position 46 (m7G46) in tRNA.</text>
</comment>
<evidence type="ECO:0000256" key="2">
    <source>
        <dbReference type="ARBA" id="ARBA00003015"/>
    </source>
</evidence>
<dbReference type="GO" id="GO:0043527">
    <property type="term" value="C:tRNA methyltransferase complex"/>
    <property type="evidence" value="ECO:0007669"/>
    <property type="project" value="TreeGrafter"/>
</dbReference>
<feature type="binding site" evidence="7">
    <location>
        <position position="43"/>
    </location>
    <ligand>
        <name>S-adenosyl-L-methionine</name>
        <dbReference type="ChEBI" id="CHEBI:59789"/>
    </ligand>
</feature>
<evidence type="ECO:0000256" key="5">
    <source>
        <dbReference type="ARBA" id="ARBA00022691"/>
    </source>
</evidence>
<evidence type="ECO:0000313" key="8">
    <source>
        <dbReference type="EMBL" id="HJB97886.1"/>
    </source>
</evidence>
<reference evidence="8" key="1">
    <citation type="journal article" date="2021" name="PeerJ">
        <title>Extensive microbial diversity within the chicken gut microbiome revealed by metagenomics and culture.</title>
        <authorList>
            <person name="Gilroy R."/>
            <person name="Ravi A."/>
            <person name="Getino M."/>
            <person name="Pursley I."/>
            <person name="Horton D.L."/>
            <person name="Alikhan N.F."/>
            <person name="Baker D."/>
            <person name="Gharbi K."/>
            <person name="Hall N."/>
            <person name="Watson M."/>
            <person name="Adriaenssens E.M."/>
            <person name="Foster-Nyarko E."/>
            <person name="Jarju S."/>
            <person name="Secka A."/>
            <person name="Antonio M."/>
            <person name="Oren A."/>
            <person name="Chaudhuri R.R."/>
            <person name="La Ragione R."/>
            <person name="Hildebrand F."/>
            <person name="Pallen M.J."/>
        </authorList>
    </citation>
    <scope>NUCLEOTIDE SEQUENCE</scope>
    <source>
        <strain evidence="8">CHK185-1770</strain>
    </source>
</reference>
<comment type="caution">
    <text evidence="8">The sequence shown here is derived from an EMBL/GenBank/DDBJ whole genome shotgun (WGS) entry which is preliminary data.</text>
</comment>